<dbReference type="AlphaFoldDB" id="A0A5E4PF94"/>
<dbReference type="KEGG" id="asip:AQUSIP_05730"/>
<dbReference type="SUPFAM" id="SSF54523">
    <property type="entry name" value="Pili subunits"/>
    <property type="match status" value="1"/>
</dbReference>
<protein>
    <submittedName>
        <fullName evidence="3">Fimbrial protein</fullName>
    </submittedName>
</protein>
<dbReference type="GO" id="GO:0015628">
    <property type="term" value="P:protein secretion by the type II secretion system"/>
    <property type="evidence" value="ECO:0007669"/>
    <property type="project" value="InterPro"/>
</dbReference>
<keyword evidence="1" id="KW-0488">Methylation</keyword>
<keyword evidence="2" id="KW-0472">Membrane</keyword>
<dbReference type="PRINTS" id="PR00813">
    <property type="entry name" value="BCTERIALGSPG"/>
</dbReference>
<dbReference type="EMBL" id="LR699119">
    <property type="protein sequence ID" value="VVC75285.1"/>
    <property type="molecule type" value="Genomic_DNA"/>
</dbReference>
<dbReference type="RefSeq" id="WP_148338429.1">
    <property type="nucleotide sequence ID" value="NZ_LR699119.1"/>
</dbReference>
<dbReference type="Gene3D" id="3.30.700.10">
    <property type="entry name" value="Glycoprotein, Type 4 Pilin"/>
    <property type="match status" value="1"/>
</dbReference>
<dbReference type="InterPro" id="IPR000983">
    <property type="entry name" value="Bac_GSPG_pilin"/>
</dbReference>
<evidence type="ECO:0000313" key="3">
    <source>
        <dbReference type="EMBL" id="VVC75285.1"/>
    </source>
</evidence>
<sequence>MKTAFQNASGFHLIEILLTIAMAGIIAALSLPLYSQYMVQARRAEAAGMLARLAVAMEQFHIEHNSYAGATLSDLKFPDVIARNSYHLAIQQTSVGEYQLRAIPLGKQAQDDQRCAALILYSSAQKGVSGPGSVSECW</sequence>
<reference evidence="3 4" key="1">
    <citation type="submission" date="2019-08" db="EMBL/GenBank/DDBJ databases">
        <authorList>
            <person name="Guy L."/>
        </authorList>
    </citation>
    <scope>NUCLEOTIDE SEQUENCE [LARGE SCALE GENOMIC DNA]</scope>
    <source>
        <strain evidence="3 4">SGT-108</strain>
    </source>
</reference>
<evidence type="ECO:0000256" key="2">
    <source>
        <dbReference type="SAM" id="Phobius"/>
    </source>
</evidence>
<proteinExistence type="predicted"/>
<dbReference type="OrthoDB" id="5296638at2"/>
<gene>
    <name evidence="3" type="primary">pilE_1</name>
    <name evidence="3" type="ORF">AQUSIP_05730</name>
</gene>
<evidence type="ECO:0000313" key="4">
    <source>
        <dbReference type="Proteomes" id="UP000324194"/>
    </source>
</evidence>
<name>A0A5E4PF94_9COXI</name>
<feature type="transmembrane region" description="Helical" evidence="2">
    <location>
        <begin position="12"/>
        <end position="34"/>
    </location>
</feature>
<dbReference type="InterPro" id="IPR031982">
    <property type="entry name" value="PilE-like"/>
</dbReference>
<organism evidence="3 4">
    <name type="scientific">Aquicella siphonis</name>
    <dbReference type="NCBI Taxonomy" id="254247"/>
    <lineage>
        <taxon>Bacteria</taxon>
        <taxon>Pseudomonadati</taxon>
        <taxon>Pseudomonadota</taxon>
        <taxon>Gammaproteobacteria</taxon>
        <taxon>Legionellales</taxon>
        <taxon>Coxiellaceae</taxon>
        <taxon>Aquicella</taxon>
    </lineage>
</organism>
<accession>A0A5E4PF94</accession>
<evidence type="ECO:0000256" key="1">
    <source>
        <dbReference type="ARBA" id="ARBA00022481"/>
    </source>
</evidence>
<dbReference type="InterPro" id="IPR045584">
    <property type="entry name" value="Pilin-like"/>
</dbReference>
<keyword evidence="2" id="KW-1133">Transmembrane helix</keyword>
<dbReference type="GO" id="GO:0015627">
    <property type="term" value="C:type II protein secretion system complex"/>
    <property type="evidence" value="ECO:0007669"/>
    <property type="project" value="InterPro"/>
</dbReference>
<dbReference type="Proteomes" id="UP000324194">
    <property type="component" value="Chromosome 1"/>
</dbReference>
<keyword evidence="2" id="KW-0812">Transmembrane</keyword>
<keyword evidence="4" id="KW-1185">Reference proteome</keyword>
<dbReference type="GO" id="GO:0043683">
    <property type="term" value="P:type IV pilus assembly"/>
    <property type="evidence" value="ECO:0007669"/>
    <property type="project" value="InterPro"/>
</dbReference>
<dbReference type="Pfam" id="PF16732">
    <property type="entry name" value="ComP_DUS"/>
    <property type="match status" value="1"/>
</dbReference>